<accession>A9BKP2</accession>
<feature type="domain" description="TAFII28-like protein" evidence="6">
    <location>
        <begin position="34"/>
        <end position="120"/>
    </location>
</feature>
<name>A9BKP2_HEMAN</name>
<dbReference type="GO" id="GO:0016251">
    <property type="term" value="F:RNA polymerase II general transcription initiation factor activity"/>
    <property type="evidence" value="ECO:0007669"/>
    <property type="project" value="TreeGrafter"/>
</dbReference>
<evidence type="ECO:0000259" key="6">
    <source>
        <dbReference type="Pfam" id="PF04719"/>
    </source>
</evidence>
<reference evidence="7 8" key="1">
    <citation type="journal article" date="2007" name="Proc. Natl. Acad. Sci. U.S.A.">
        <title>Nucleomorph genome of Hemiselmis andersenii reveals complete intron loss and compaction as a driver of protein structure and function.</title>
        <authorList>
            <person name="Lane C.E."/>
            <person name="van den Heuvel K."/>
            <person name="Kozera C."/>
            <person name="Curtis B.A."/>
            <person name="Parsons B.J."/>
            <person name="Bowman S."/>
            <person name="Archibald J.M."/>
        </authorList>
    </citation>
    <scope>NUCLEOTIDE SEQUENCE [LARGE SCALE GENOMIC DNA]</scope>
    <source>
        <strain evidence="7 8">CCMP644</strain>
    </source>
</reference>
<dbReference type="GO" id="GO:0051123">
    <property type="term" value="P:RNA polymerase II preinitiation complex assembly"/>
    <property type="evidence" value="ECO:0007669"/>
    <property type="project" value="InterPro"/>
</dbReference>
<dbReference type="RefSeq" id="XP_001712372.1">
    <property type="nucleotide sequence ID" value="XM_001712320.1"/>
</dbReference>
<evidence type="ECO:0000256" key="4">
    <source>
        <dbReference type="ARBA" id="ARBA00023163"/>
    </source>
</evidence>
<dbReference type="InterPro" id="IPR045127">
    <property type="entry name" value="TAF11-like"/>
</dbReference>
<evidence type="ECO:0000256" key="3">
    <source>
        <dbReference type="ARBA" id="ARBA00023015"/>
    </source>
</evidence>
<dbReference type="Pfam" id="PF04719">
    <property type="entry name" value="TAFII28"/>
    <property type="match status" value="1"/>
</dbReference>
<dbReference type="CDD" id="cd08048">
    <property type="entry name" value="HFD_TAF11"/>
    <property type="match status" value="1"/>
</dbReference>
<dbReference type="GO" id="GO:0046982">
    <property type="term" value="F:protein heterodimerization activity"/>
    <property type="evidence" value="ECO:0007669"/>
    <property type="project" value="InterPro"/>
</dbReference>
<dbReference type="PANTHER" id="PTHR13218">
    <property type="entry name" value="TRANSCRIPTION INITIATION FACTOR TFIID SUBUNIT 11-RELATED"/>
    <property type="match status" value="1"/>
</dbReference>
<dbReference type="PANTHER" id="PTHR13218:SF8">
    <property type="entry name" value="TRANSCRIPTION INITIATION FACTOR TFIID SUBUNIT 11"/>
    <property type="match status" value="1"/>
</dbReference>
<proteinExistence type="inferred from homology"/>
<protein>
    <submittedName>
        <fullName evidence="7">Taf30</fullName>
    </submittedName>
</protein>
<evidence type="ECO:0000313" key="7">
    <source>
        <dbReference type="EMBL" id="ABW98047.1"/>
    </source>
</evidence>
<dbReference type="SUPFAM" id="SSF47113">
    <property type="entry name" value="Histone-fold"/>
    <property type="match status" value="1"/>
</dbReference>
<organism evidence="7 8">
    <name type="scientific">Hemiselmis andersenii</name>
    <name type="common">Cryptophyte alga</name>
    <dbReference type="NCBI Taxonomy" id="464988"/>
    <lineage>
        <taxon>Eukaryota</taxon>
        <taxon>Cryptophyceae</taxon>
        <taxon>Cryptomonadales</taxon>
        <taxon>Hemiselmidaceae</taxon>
        <taxon>Hemiselmis</taxon>
    </lineage>
</organism>
<keyword evidence="5" id="KW-0539">Nucleus</keyword>
<comment type="subcellular location">
    <subcellularLocation>
        <location evidence="1">Nucleus</location>
    </subcellularLocation>
</comment>
<evidence type="ECO:0000313" key="8">
    <source>
        <dbReference type="Proteomes" id="UP000243127"/>
    </source>
</evidence>
<comment type="similarity">
    <text evidence="2">Belongs to the TAF11 family.</text>
</comment>
<dbReference type="AlphaFoldDB" id="A9BKP2"/>
<evidence type="ECO:0000256" key="1">
    <source>
        <dbReference type="ARBA" id="ARBA00004123"/>
    </source>
</evidence>
<dbReference type="GO" id="GO:0005669">
    <property type="term" value="C:transcription factor TFIID complex"/>
    <property type="evidence" value="ECO:0007669"/>
    <property type="project" value="InterPro"/>
</dbReference>
<gene>
    <name evidence="7" type="ORF">HAN_2g220</name>
</gene>
<keyword evidence="7" id="KW-0542">Nucleomorph</keyword>
<dbReference type="InterPro" id="IPR009072">
    <property type="entry name" value="Histone-fold"/>
</dbReference>
<keyword evidence="4" id="KW-0804">Transcription</keyword>
<evidence type="ECO:0000256" key="5">
    <source>
        <dbReference type="ARBA" id="ARBA00023242"/>
    </source>
</evidence>
<evidence type="ECO:0000256" key="2">
    <source>
        <dbReference type="ARBA" id="ARBA00009788"/>
    </source>
</evidence>
<dbReference type="InterPro" id="IPR006809">
    <property type="entry name" value="TAFII28_dom"/>
</dbReference>
<dbReference type="Proteomes" id="UP000243127">
    <property type="component" value="Nucleomorph 2"/>
</dbReference>
<dbReference type="Gene3D" id="1.10.20.10">
    <property type="entry name" value="Histone, subunit A"/>
    <property type="match status" value="1"/>
</dbReference>
<geneLocation type="nucleomorph" evidence="7"/>
<keyword evidence="3" id="KW-0805">Transcription regulation</keyword>
<dbReference type="EMBL" id="CP000882">
    <property type="protein sequence ID" value="ABW98047.1"/>
    <property type="molecule type" value="Genomic_DNA"/>
</dbReference>
<sequence length="131" mass="15728">MFNKINQIKKKRVFLQKKNQNKISIEQRLEYRKIKSFSKNQVIRYGFYRQSDLKKEKVKKIISIINPFLKNINSSDPLFISMKGLAKLFLGELIEISKQLMFEKNDTVEWFENPLHCSHLFNGLKRYLNIN</sequence>
<dbReference type="GeneID" id="5739809"/>